<dbReference type="RefSeq" id="XP_500218.2">
    <property type="nucleotide sequence ID" value="XM_500218.3"/>
</dbReference>
<dbReference type="VEuPathDB" id="FungiDB:YALI0_A18788g"/>
<dbReference type="InterPro" id="IPR024964">
    <property type="entry name" value="CTLH/CRA"/>
</dbReference>
<evidence type="ECO:0000256" key="5">
    <source>
        <dbReference type="ARBA" id="ARBA00022833"/>
    </source>
</evidence>
<keyword evidence="2" id="KW-0963">Cytoplasm</keyword>
<dbReference type="GO" id="GO:0005737">
    <property type="term" value="C:cytoplasm"/>
    <property type="evidence" value="ECO:0007669"/>
    <property type="project" value="UniProtKB-SubCell"/>
</dbReference>
<evidence type="ECO:0000256" key="7">
    <source>
        <dbReference type="ARBA" id="ARBA00075398"/>
    </source>
</evidence>
<dbReference type="Pfam" id="PF10607">
    <property type="entry name" value="CTLH"/>
    <property type="match status" value="1"/>
</dbReference>
<dbReference type="Pfam" id="PF13445">
    <property type="entry name" value="zf-RING_UBOX"/>
    <property type="match status" value="1"/>
</dbReference>
<comment type="subcellular location">
    <subcellularLocation>
        <location evidence="1">Cytoplasm</location>
    </subcellularLocation>
</comment>
<evidence type="ECO:0000256" key="3">
    <source>
        <dbReference type="ARBA" id="ARBA00022723"/>
    </source>
</evidence>
<dbReference type="PANTHER" id="PTHR12170:SF3">
    <property type="entry name" value="GH10162P"/>
    <property type="match status" value="1"/>
</dbReference>
<evidence type="ECO:0000256" key="8">
    <source>
        <dbReference type="ARBA" id="ARBA00080744"/>
    </source>
</evidence>
<dbReference type="GeneID" id="2906488"/>
<evidence type="ECO:0000256" key="9">
    <source>
        <dbReference type="PROSITE-ProRule" id="PRU01215"/>
    </source>
</evidence>
<name>A0A1D8N5G2_YARLL</name>
<evidence type="ECO:0000256" key="6">
    <source>
        <dbReference type="ARBA" id="ARBA00061136"/>
    </source>
</evidence>
<evidence type="ECO:0000313" key="13">
    <source>
        <dbReference type="EMBL" id="AOW00856.1"/>
    </source>
</evidence>
<dbReference type="Gene3D" id="3.30.40.10">
    <property type="entry name" value="Zinc/RING finger domain, C3HC4 (zinc finger)"/>
    <property type="match status" value="1"/>
</dbReference>
<dbReference type="InterPro" id="IPR045098">
    <property type="entry name" value="Fyv10_fam"/>
</dbReference>
<feature type="domain" description="CTLH" evidence="11">
    <location>
        <begin position="213"/>
        <end position="270"/>
    </location>
</feature>
<dbReference type="GO" id="GO:0008270">
    <property type="term" value="F:zinc ion binding"/>
    <property type="evidence" value="ECO:0007669"/>
    <property type="project" value="UniProtKB-KW"/>
</dbReference>
<feature type="region of interest" description="Disordered" evidence="10">
    <location>
        <begin position="1"/>
        <end position="39"/>
    </location>
</feature>
<protein>
    <recommendedName>
        <fullName evidence="8">GID complex catalytic subunit 2</fullName>
    </recommendedName>
    <alternativeName>
        <fullName evidence="7">Glucose-induced degradation protein 2</fullName>
    </alternativeName>
</protein>
<gene>
    <name evidence="13" type="ORF">YALI1_A19731g</name>
</gene>
<organism evidence="13 14">
    <name type="scientific">Yarrowia lipolytica</name>
    <name type="common">Candida lipolytica</name>
    <dbReference type="NCBI Taxonomy" id="4952"/>
    <lineage>
        <taxon>Eukaryota</taxon>
        <taxon>Fungi</taxon>
        <taxon>Dikarya</taxon>
        <taxon>Ascomycota</taxon>
        <taxon>Saccharomycotina</taxon>
        <taxon>Dipodascomycetes</taxon>
        <taxon>Dipodascales</taxon>
        <taxon>Dipodascales incertae sedis</taxon>
        <taxon>Yarrowia</taxon>
    </lineage>
</organism>
<feature type="domain" description="RING-Gid-type" evidence="12">
    <location>
        <begin position="398"/>
        <end position="442"/>
    </location>
</feature>
<keyword evidence="3" id="KW-0479">Metal-binding</keyword>
<evidence type="ECO:0000256" key="2">
    <source>
        <dbReference type="ARBA" id="ARBA00022490"/>
    </source>
</evidence>
<keyword evidence="5" id="KW-0862">Zinc</keyword>
<dbReference type="SMART" id="SM00668">
    <property type="entry name" value="CTLH"/>
    <property type="match status" value="1"/>
</dbReference>
<dbReference type="InterPro" id="IPR027370">
    <property type="entry name" value="Znf-RING_euk"/>
</dbReference>
<dbReference type="PANTHER" id="PTHR12170">
    <property type="entry name" value="MACROPHAGE ERYTHROBLAST ATTACHER-RELATED"/>
    <property type="match status" value="1"/>
</dbReference>
<dbReference type="SMART" id="SM00757">
    <property type="entry name" value="CRA"/>
    <property type="match status" value="1"/>
</dbReference>
<dbReference type="InterPro" id="IPR006595">
    <property type="entry name" value="CTLH_C"/>
</dbReference>
<dbReference type="InterPro" id="IPR013144">
    <property type="entry name" value="CRA_dom"/>
</dbReference>
<dbReference type="Proteomes" id="UP000182444">
    <property type="component" value="Chromosome 1A"/>
</dbReference>
<proteinExistence type="inferred from homology"/>
<feature type="compositionally biased region" description="Polar residues" evidence="10">
    <location>
        <begin position="7"/>
        <end position="22"/>
    </location>
</feature>
<dbReference type="EMBL" id="CP017553">
    <property type="protein sequence ID" value="AOW00856.1"/>
    <property type="molecule type" value="Genomic_DNA"/>
</dbReference>
<evidence type="ECO:0000313" key="14">
    <source>
        <dbReference type="Proteomes" id="UP000182444"/>
    </source>
</evidence>
<sequence length="456" mass="51177">MLGLLSPPTTQTHRAENGTNSTRESKPREPLRPSTSIYTNPLLSLTATQPREPPRNTISNPGHLRRMDLITKESGQLGKNASLQACEDSVDALLDFLEQAKANVTDKQYMAQVHTMYTSQVAPQIIQTPNDVHKAISRYGKALDRTFKLNVNSAASSIVQIASDNDDSKEAVESREELNRAVAVHLLRLGEFDTANIFLGESATKLPPLLVEQFELLYDILRSMGERNLQPAIDWASTHQRFLDCRGSDLEFQLRELQFKMLLSQRDTSAALAYARTHFQRYQRHYLKEISQLVTSILYSYTGNSPYEKTGGEVSGDDHAVALKTVQQTLIKEFCTLLGLSSESPLVQAVSSGTVALPILAKMGGIMKTKRTEWTSSNELPVEIDLPPEFQFHSVFVCPVSKEQTTDSNPPLMLPCGHILAHDTLKAMSKDSDRYRFKCHYCPEETTFPHTRRVYF</sequence>
<dbReference type="GO" id="GO:0061630">
    <property type="term" value="F:ubiquitin protein ligase activity"/>
    <property type="evidence" value="ECO:0007669"/>
    <property type="project" value="InterPro"/>
</dbReference>
<dbReference type="eggNOG" id="KOG2817">
    <property type="taxonomic scope" value="Eukaryota"/>
</dbReference>
<dbReference type="PROSITE" id="PS50897">
    <property type="entry name" value="CTLH"/>
    <property type="match status" value="1"/>
</dbReference>
<comment type="similarity">
    <text evidence="6">Belongs to the RMD5/GID2 family.</text>
</comment>
<evidence type="ECO:0000259" key="12">
    <source>
        <dbReference type="PROSITE" id="PS51867"/>
    </source>
</evidence>
<dbReference type="SUPFAM" id="SSF57850">
    <property type="entry name" value="RING/U-box"/>
    <property type="match status" value="1"/>
</dbReference>
<dbReference type="GO" id="GO:0034657">
    <property type="term" value="C:GID complex"/>
    <property type="evidence" value="ECO:0007669"/>
    <property type="project" value="TreeGrafter"/>
</dbReference>
<dbReference type="GO" id="GO:0043161">
    <property type="term" value="P:proteasome-mediated ubiquitin-dependent protein catabolic process"/>
    <property type="evidence" value="ECO:0007669"/>
    <property type="project" value="InterPro"/>
</dbReference>
<evidence type="ECO:0000259" key="11">
    <source>
        <dbReference type="PROSITE" id="PS50897"/>
    </source>
</evidence>
<dbReference type="PROSITE" id="PS51867">
    <property type="entry name" value="ZF_RING_GID"/>
    <property type="match status" value="1"/>
</dbReference>
<keyword evidence="4 9" id="KW-0863">Zinc-finger</keyword>
<dbReference type="AlphaFoldDB" id="A0A1D8N5G2"/>
<dbReference type="VEuPathDB" id="FungiDB:YALI1_A19731g"/>
<feature type="zinc finger region" description="RING-Gid-type" evidence="9">
    <location>
        <begin position="398"/>
        <end position="442"/>
    </location>
</feature>
<dbReference type="InterPro" id="IPR013083">
    <property type="entry name" value="Znf_RING/FYVE/PHD"/>
</dbReference>
<dbReference type="InterPro" id="IPR044063">
    <property type="entry name" value="ZF_RING_GID"/>
</dbReference>
<evidence type="ECO:0000256" key="1">
    <source>
        <dbReference type="ARBA" id="ARBA00004496"/>
    </source>
</evidence>
<dbReference type="InterPro" id="IPR037683">
    <property type="entry name" value="Rmd5_dRing"/>
</dbReference>
<dbReference type="FunFam" id="3.30.40.10:FF:000143">
    <property type="entry name" value="Regulator of gluconeogenesis Rmd5"/>
    <property type="match status" value="1"/>
</dbReference>
<dbReference type="CDD" id="cd16652">
    <property type="entry name" value="dRING_Rmd5p-like"/>
    <property type="match status" value="1"/>
</dbReference>
<evidence type="ECO:0000256" key="4">
    <source>
        <dbReference type="ARBA" id="ARBA00022771"/>
    </source>
</evidence>
<dbReference type="KEGG" id="yli:2906488"/>
<accession>A0A1D8N5G2</accession>
<evidence type="ECO:0000256" key="10">
    <source>
        <dbReference type="SAM" id="MobiDB-lite"/>
    </source>
</evidence>
<reference evidence="13 14" key="1">
    <citation type="journal article" date="2016" name="PLoS ONE">
        <title>Sequence Assembly of Yarrowia lipolytica Strain W29/CLIB89 Shows Transposable Element Diversity.</title>
        <authorList>
            <person name="Magnan C."/>
            <person name="Yu J."/>
            <person name="Chang I."/>
            <person name="Jahn E."/>
            <person name="Kanomata Y."/>
            <person name="Wu J."/>
            <person name="Zeller M."/>
            <person name="Oakes M."/>
            <person name="Baldi P."/>
            <person name="Sandmeyer S."/>
        </authorList>
    </citation>
    <scope>NUCLEOTIDE SEQUENCE [LARGE SCALE GENOMIC DNA]</scope>
    <source>
        <strain evidence="14">CLIB89(W29)</strain>
    </source>
</reference>
<dbReference type="GO" id="GO:0005634">
    <property type="term" value="C:nucleus"/>
    <property type="evidence" value="ECO:0007669"/>
    <property type="project" value="TreeGrafter"/>
</dbReference>